<dbReference type="InterPro" id="IPR007387">
    <property type="entry name" value="TRAP_DctQ"/>
</dbReference>
<evidence type="ECO:0000256" key="2">
    <source>
        <dbReference type="ARBA" id="ARBA00022448"/>
    </source>
</evidence>
<evidence type="ECO:0000259" key="10">
    <source>
        <dbReference type="Pfam" id="PF04290"/>
    </source>
</evidence>
<evidence type="ECO:0000313" key="12">
    <source>
        <dbReference type="Proteomes" id="UP000467322"/>
    </source>
</evidence>
<evidence type="ECO:0000256" key="7">
    <source>
        <dbReference type="ARBA" id="ARBA00023136"/>
    </source>
</evidence>
<comment type="subcellular location">
    <subcellularLocation>
        <location evidence="1 9">Cell inner membrane</location>
        <topology evidence="1 9">Multi-pass membrane protein</topology>
    </subcellularLocation>
</comment>
<comment type="caution">
    <text evidence="11">The sequence shown here is derived from an EMBL/GenBank/DDBJ whole genome shotgun (WGS) entry which is preliminary data.</text>
</comment>
<gene>
    <name evidence="11" type="ORF">GQE99_03210</name>
</gene>
<keyword evidence="5 9" id="KW-0812">Transmembrane</keyword>
<keyword evidence="6 9" id="KW-1133">Transmembrane helix</keyword>
<keyword evidence="2 9" id="KW-0813">Transport</keyword>
<evidence type="ECO:0000256" key="5">
    <source>
        <dbReference type="ARBA" id="ARBA00022692"/>
    </source>
</evidence>
<protein>
    <recommendedName>
        <fullName evidence="9">TRAP transporter small permease protein</fullName>
    </recommendedName>
</protein>
<dbReference type="Pfam" id="PF04290">
    <property type="entry name" value="DctQ"/>
    <property type="match status" value="1"/>
</dbReference>
<feature type="domain" description="Tripartite ATP-independent periplasmic transporters DctQ component" evidence="10">
    <location>
        <begin position="28"/>
        <end position="159"/>
    </location>
</feature>
<evidence type="ECO:0000256" key="6">
    <source>
        <dbReference type="ARBA" id="ARBA00022989"/>
    </source>
</evidence>
<dbReference type="EMBL" id="WTUX01000006">
    <property type="protein sequence ID" value="MZR12026.1"/>
    <property type="molecule type" value="Genomic_DNA"/>
</dbReference>
<evidence type="ECO:0000256" key="1">
    <source>
        <dbReference type="ARBA" id="ARBA00004429"/>
    </source>
</evidence>
<dbReference type="RefSeq" id="WP_161350141.1">
    <property type="nucleotide sequence ID" value="NZ_WTUX01000006.1"/>
</dbReference>
<dbReference type="PANTHER" id="PTHR35011:SF2">
    <property type="entry name" value="2,3-DIKETO-L-GULONATE TRAP TRANSPORTER SMALL PERMEASE PROTEIN YIAM"/>
    <property type="match status" value="1"/>
</dbReference>
<comment type="subunit">
    <text evidence="9">The complex comprises the extracytoplasmic solute receptor protein and the two transmembrane proteins.</text>
</comment>
<dbReference type="PANTHER" id="PTHR35011">
    <property type="entry name" value="2,3-DIKETO-L-GULONATE TRAP TRANSPORTER SMALL PERMEASE PROTEIN YIAM"/>
    <property type="match status" value="1"/>
</dbReference>
<reference evidence="11 12" key="1">
    <citation type="submission" date="2019-12" db="EMBL/GenBank/DDBJ databases">
        <title>Maritimibacter sp. nov. sp. isolated from sea sand.</title>
        <authorList>
            <person name="Kim J."/>
            <person name="Jeong S.E."/>
            <person name="Jung H.S."/>
            <person name="Jeon C.O."/>
        </authorList>
    </citation>
    <scope>NUCLEOTIDE SEQUENCE [LARGE SCALE GENOMIC DNA]</scope>
    <source>
        <strain evidence="11 12">DP07</strain>
    </source>
</reference>
<dbReference type="Proteomes" id="UP000467322">
    <property type="component" value="Unassembled WGS sequence"/>
</dbReference>
<name>A0A845LXD1_9RHOB</name>
<feature type="transmembrane region" description="Helical" evidence="9">
    <location>
        <begin position="53"/>
        <end position="73"/>
    </location>
</feature>
<proteinExistence type="inferred from homology"/>
<sequence>MFARIKNWADWLISLSALIGTIGLVAEVAVILIDVIGRFFGSPLSGAQDLAQMGMVLIVFGGMALCDKIGGHVNVDLFEGTMPRWMIWAGDFVSALIGAAIFIGIAWTTWQSIYLMRFQMGIVQTTNIIDLQFDWFKAAIVVMSAITAFAMILRAIGLILTGDNGQESRGHA</sequence>
<comment type="function">
    <text evidence="9">Part of the tripartite ATP-independent periplasmic (TRAP) transport system.</text>
</comment>
<dbReference type="GO" id="GO:0022857">
    <property type="term" value="F:transmembrane transporter activity"/>
    <property type="evidence" value="ECO:0007669"/>
    <property type="project" value="UniProtKB-UniRule"/>
</dbReference>
<keyword evidence="4 9" id="KW-0997">Cell inner membrane</keyword>
<evidence type="ECO:0000256" key="3">
    <source>
        <dbReference type="ARBA" id="ARBA00022475"/>
    </source>
</evidence>
<feature type="transmembrane region" description="Helical" evidence="9">
    <location>
        <begin position="12"/>
        <end position="33"/>
    </location>
</feature>
<evidence type="ECO:0000256" key="8">
    <source>
        <dbReference type="ARBA" id="ARBA00038436"/>
    </source>
</evidence>
<comment type="similarity">
    <text evidence="8 9">Belongs to the TRAP transporter small permease family.</text>
</comment>
<evidence type="ECO:0000256" key="9">
    <source>
        <dbReference type="RuleBase" id="RU369079"/>
    </source>
</evidence>
<keyword evidence="12" id="KW-1185">Reference proteome</keyword>
<keyword evidence="3" id="KW-1003">Cell membrane</keyword>
<evidence type="ECO:0000313" key="11">
    <source>
        <dbReference type="EMBL" id="MZR12026.1"/>
    </source>
</evidence>
<feature type="transmembrane region" description="Helical" evidence="9">
    <location>
        <begin position="135"/>
        <end position="160"/>
    </location>
</feature>
<dbReference type="AlphaFoldDB" id="A0A845LXD1"/>
<dbReference type="GO" id="GO:0015740">
    <property type="term" value="P:C4-dicarboxylate transport"/>
    <property type="evidence" value="ECO:0007669"/>
    <property type="project" value="TreeGrafter"/>
</dbReference>
<accession>A0A845LXD1</accession>
<evidence type="ECO:0000256" key="4">
    <source>
        <dbReference type="ARBA" id="ARBA00022519"/>
    </source>
</evidence>
<dbReference type="GO" id="GO:0005886">
    <property type="term" value="C:plasma membrane"/>
    <property type="evidence" value="ECO:0007669"/>
    <property type="project" value="UniProtKB-SubCell"/>
</dbReference>
<organism evidence="11 12">
    <name type="scientific">Maritimibacter harenae</name>
    <dbReference type="NCBI Taxonomy" id="2606218"/>
    <lineage>
        <taxon>Bacteria</taxon>
        <taxon>Pseudomonadati</taxon>
        <taxon>Pseudomonadota</taxon>
        <taxon>Alphaproteobacteria</taxon>
        <taxon>Rhodobacterales</taxon>
        <taxon>Roseobacteraceae</taxon>
        <taxon>Maritimibacter</taxon>
    </lineage>
</organism>
<dbReference type="InterPro" id="IPR055348">
    <property type="entry name" value="DctQ"/>
</dbReference>
<feature type="transmembrane region" description="Helical" evidence="9">
    <location>
        <begin position="85"/>
        <end position="110"/>
    </location>
</feature>
<keyword evidence="7 9" id="KW-0472">Membrane</keyword>